<accession>A0A6H5GAR2</accession>
<dbReference type="AlphaFoldDB" id="A0A6H5GAR2"/>
<feature type="compositionally biased region" description="Polar residues" evidence="1">
    <location>
        <begin position="241"/>
        <end position="255"/>
    </location>
</feature>
<dbReference type="Proteomes" id="UP000479000">
    <property type="component" value="Unassembled WGS sequence"/>
</dbReference>
<dbReference type="EMBL" id="CADCXU010008400">
    <property type="protein sequence ID" value="CAA9999239.1"/>
    <property type="molecule type" value="Genomic_DNA"/>
</dbReference>
<protein>
    <submittedName>
        <fullName evidence="2">Uncharacterized protein</fullName>
    </submittedName>
</protein>
<gene>
    <name evidence="2" type="ORF">NTEN_LOCUS5522</name>
</gene>
<feature type="region of interest" description="Disordered" evidence="1">
    <location>
        <begin position="241"/>
        <end position="261"/>
    </location>
</feature>
<proteinExistence type="predicted"/>
<evidence type="ECO:0000313" key="3">
    <source>
        <dbReference type="Proteomes" id="UP000479000"/>
    </source>
</evidence>
<name>A0A6H5GAR2_9HEMI</name>
<organism evidence="2 3">
    <name type="scientific">Nesidiocoris tenuis</name>
    <dbReference type="NCBI Taxonomy" id="355587"/>
    <lineage>
        <taxon>Eukaryota</taxon>
        <taxon>Metazoa</taxon>
        <taxon>Ecdysozoa</taxon>
        <taxon>Arthropoda</taxon>
        <taxon>Hexapoda</taxon>
        <taxon>Insecta</taxon>
        <taxon>Pterygota</taxon>
        <taxon>Neoptera</taxon>
        <taxon>Paraneoptera</taxon>
        <taxon>Hemiptera</taxon>
        <taxon>Heteroptera</taxon>
        <taxon>Panheteroptera</taxon>
        <taxon>Cimicomorpha</taxon>
        <taxon>Miridae</taxon>
        <taxon>Dicyphina</taxon>
        <taxon>Nesidiocoris</taxon>
    </lineage>
</organism>
<feature type="non-terminal residue" evidence="2">
    <location>
        <position position="308"/>
    </location>
</feature>
<keyword evidence="3" id="KW-1185">Reference proteome</keyword>
<feature type="region of interest" description="Disordered" evidence="1">
    <location>
        <begin position="118"/>
        <end position="159"/>
    </location>
</feature>
<evidence type="ECO:0000256" key="1">
    <source>
        <dbReference type="SAM" id="MobiDB-lite"/>
    </source>
</evidence>
<reference evidence="2 3" key="1">
    <citation type="submission" date="2020-02" db="EMBL/GenBank/DDBJ databases">
        <authorList>
            <person name="Ferguson B K."/>
        </authorList>
    </citation>
    <scope>NUCLEOTIDE SEQUENCE [LARGE SCALE GENOMIC DNA]</scope>
</reference>
<evidence type="ECO:0000313" key="2">
    <source>
        <dbReference type="EMBL" id="CAA9999239.1"/>
    </source>
</evidence>
<sequence>MRTRARGENKDCLRGRTLDRRHRIAGPVPTASARTLTRAEPGKCFMLAFPSDWPRGVSGERKSRYSNHNLKNKGSHHLFRVFYCLFRVLYRRNTFYVRRVTYLPARTNDRFNWRAESMKTDSAPRPRMTASSPSGVNEGTEAALEPARAGTASTVPWSNSLEAPAELSSNEVTAAYGETIEEEGPAVGRRGFSPTLGSFRSFTKSMTKIRMRILISMPISTDYKTLKVPQVLTMSSCLATQKPPTRASQNPQNVPSVPKHTRRPWRISCAEPCGGWQGLPVRHPGENHHRKVLGRNRLLGLSQKSCEH</sequence>